<evidence type="ECO:0000256" key="1">
    <source>
        <dbReference type="SAM" id="Phobius"/>
    </source>
</evidence>
<evidence type="ECO:0000313" key="2">
    <source>
        <dbReference type="EMBL" id="KAK9878879.1"/>
    </source>
</evidence>
<proteinExistence type="predicted"/>
<gene>
    <name evidence="2" type="ORF">WA026_003708</name>
</gene>
<accession>A0AAW1UHP6</accession>
<comment type="caution">
    <text evidence="2">The sequence shown here is derived from an EMBL/GenBank/DDBJ whole genome shotgun (WGS) entry which is preliminary data.</text>
</comment>
<dbReference type="SUPFAM" id="SSF57184">
    <property type="entry name" value="Growth factor receptor domain"/>
    <property type="match status" value="1"/>
</dbReference>
<sequence>MLQDTRCVPACFKGTFHDEIERACKPCLHTCTDCFSKVNCTECSYGLQLQGSACVSSCVMGFYNDKGQCRRCSTNCETCRGPQQDQCVTCPFGWQLKEGECKLSCSKEHFKTHLGCKECENLCEDCRGCSTDEEKIDVEQLLLSSHSASTFQIMNSLSFFSTVAIVASFCVIMLLVTVFFFLQKSPIMSSQSHVEFRILSMDKPNITCNYKIVGDEDFSDTDNSEGVSLIESKSDRTC</sequence>
<dbReference type="AlphaFoldDB" id="A0AAW1UHP6"/>
<dbReference type="Proteomes" id="UP001431783">
    <property type="component" value="Unassembled WGS sequence"/>
</dbReference>
<dbReference type="InterPro" id="IPR009030">
    <property type="entry name" value="Growth_fac_rcpt_cys_sf"/>
</dbReference>
<protein>
    <submittedName>
        <fullName evidence="2">Uncharacterized protein</fullName>
    </submittedName>
</protein>
<reference evidence="2 3" key="1">
    <citation type="submission" date="2023-03" db="EMBL/GenBank/DDBJ databases">
        <title>Genome insight into feeding habits of ladybird beetles.</title>
        <authorList>
            <person name="Li H.-S."/>
            <person name="Huang Y.-H."/>
            <person name="Pang H."/>
        </authorList>
    </citation>
    <scope>NUCLEOTIDE SEQUENCE [LARGE SCALE GENOMIC DNA]</scope>
    <source>
        <strain evidence="2">SYSU_2023b</strain>
        <tissue evidence="2">Whole body</tissue>
    </source>
</reference>
<dbReference type="Gene3D" id="2.10.220.10">
    <property type="entry name" value="Hormone Receptor, Insulin-like Growth Factor Receptor 1, Chain A, domain 2"/>
    <property type="match status" value="2"/>
</dbReference>
<name>A0AAW1UHP6_9CUCU</name>
<feature type="transmembrane region" description="Helical" evidence="1">
    <location>
        <begin position="159"/>
        <end position="182"/>
    </location>
</feature>
<organism evidence="2 3">
    <name type="scientific">Henosepilachna vigintioctopunctata</name>
    <dbReference type="NCBI Taxonomy" id="420089"/>
    <lineage>
        <taxon>Eukaryota</taxon>
        <taxon>Metazoa</taxon>
        <taxon>Ecdysozoa</taxon>
        <taxon>Arthropoda</taxon>
        <taxon>Hexapoda</taxon>
        <taxon>Insecta</taxon>
        <taxon>Pterygota</taxon>
        <taxon>Neoptera</taxon>
        <taxon>Endopterygota</taxon>
        <taxon>Coleoptera</taxon>
        <taxon>Polyphaga</taxon>
        <taxon>Cucujiformia</taxon>
        <taxon>Coccinelloidea</taxon>
        <taxon>Coccinellidae</taxon>
        <taxon>Epilachninae</taxon>
        <taxon>Epilachnini</taxon>
        <taxon>Henosepilachna</taxon>
    </lineage>
</organism>
<evidence type="ECO:0000313" key="3">
    <source>
        <dbReference type="Proteomes" id="UP001431783"/>
    </source>
</evidence>
<keyword evidence="1" id="KW-0812">Transmembrane</keyword>
<dbReference type="InterPro" id="IPR006212">
    <property type="entry name" value="Furin_repeat"/>
</dbReference>
<keyword evidence="1" id="KW-0472">Membrane</keyword>
<dbReference type="SMART" id="SM00261">
    <property type="entry name" value="FU"/>
    <property type="match status" value="2"/>
</dbReference>
<keyword evidence="3" id="KW-1185">Reference proteome</keyword>
<dbReference type="CDD" id="cd00064">
    <property type="entry name" value="FU"/>
    <property type="match status" value="1"/>
</dbReference>
<dbReference type="EMBL" id="JARQZJ010000061">
    <property type="protein sequence ID" value="KAK9878879.1"/>
    <property type="molecule type" value="Genomic_DNA"/>
</dbReference>
<keyword evidence="1" id="KW-1133">Transmembrane helix</keyword>